<dbReference type="PANTHER" id="PTHR42695">
    <property type="entry name" value="GLUTAMINE AMIDOTRANSFERASE YLR126C-RELATED"/>
    <property type="match status" value="1"/>
</dbReference>
<evidence type="ECO:0000313" key="2">
    <source>
        <dbReference type="EMBL" id="GAC18900.1"/>
    </source>
</evidence>
<protein>
    <submittedName>
        <fullName evidence="2">Glutamine amidotransferase class-I</fullName>
    </submittedName>
</protein>
<dbReference type="GO" id="GO:0016740">
    <property type="term" value="F:transferase activity"/>
    <property type="evidence" value="ECO:0007669"/>
    <property type="project" value="UniProtKB-KW"/>
</dbReference>
<dbReference type="Pfam" id="PF00117">
    <property type="entry name" value="GATase"/>
    <property type="match status" value="1"/>
</dbReference>
<dbReference type="AlphaFoldDB" id="K6Z645"/>
<gene>
    <name evidence="2" type="ORF">GARC_1933</name>
</gene>
<dbReference type="InterPro" id="IPR044992">
    <property type="entry name" value="ChyE-like"/>
</dbReference>
<evidence type="ECO:0000259" key="1">
    <source>
        <dbReference type="Pfam" id="PF00117"/>
    </source>
</evidence>
<dbReference type="GO" id="GO:0005829">
    <property type="term" value="C:cytosol"/>
    <property type="evidence" value="ECO:0007669"/>
    <property type="project" value="TreeGrafter"/>
</dbReference>
<dbReference type="Gene3D" id="3.40.50.880">
    <property type="match status" value="1"/>
</dbReference>
<keyword evidence="2" id="KW-0315">Glutamine amidotransferase</keyword>
<dbReference type="EMBL" id="BAEO01000027">
    <property type="protein sequence ID" value="GAC18900.1"/>
    <property type="molecule type" value="Genomic_DNA"/>
</dbReference>
<keyword evidence="3" id="KW-1185">Reference proteome</keyword>
<name>K6Z645_9ALTE</name>
<dbReference type="Proteomes" id="UP000006327">
    <property type="component" value="Unassembled WGS sequence"/>
</dbReference>
<comment type="caution">
    <text evidence="2">The sequence shown here is derived from an EMBL/GenBank/DDBJ whole genome shotgun (WGS) entry which is preliminary data.</text>
</comment>
<accession>K6Z645</accession>
<reference evidence="2 3" key="1">
    <citation type="journal article" date="2017" name="Antonie Van Leeuwenhoek">
        <title>Rhizobium rhizosphaerae sp. nov., a novel species isolated from rice rhizosphere.</title>
        <authorList>
            <person name="Zhao J.J."/>
            <person name="Zhang J."/>
            <person name="Zhang R.J."/>
            <person name="Zhang C.W."/>
            <person name="Yin H.Q."/>
            <person name="Zhang X.X."/>
        </authorList>
    </citation>
    <scope>NUCLEOTIDE SEQUENCE [LARGE SCALE GENOMIC DNA]</scope>
    <source>
        <strain evidence="2 3">BSs20135</strain>
    </source>
</reference>
<dbReference type="InterPro" id="IPR029062">
    <property type="entry name" value="Class_I_gatase-like"/>
</dbReference>
<dbReference type="PANTHER" id="PTHR42695:SF5">
    <property type="entry name" value="GLUTAMINE AMIDOTRANSFERASE YLR126C-RELATED"/>
    <property type="match status" value="1"/>
</dbReference>
<proteinExistence type="predicted"/>
<evidence type="ECO:0000313" key="3">
    <source>
        <dbReference type="Proteomes" id="UP000006327"/>
    </source>
</evidence>
<keyword evidence="2" id="KW-0808">Transferase</keyword>
<feature type="domain" description="Glutamine amidotransferase" evidence="1">
    <location>
        <begin position="40"/>
        <end position="204"/>
    </location>
</feature>
<sequence length="274" mass="30419">MRILMMEGNPLDVQEKARKIGVGTASEVYTRAIRFFDPQVEIDIVNAADGEKVPQGKSFSDYAGMVISGSSLRAFDSTAEVTNQIDLLIDFAKTGKPILGSCWGLQIAAIAAGGKVGPSENGRELGVARKIHLTPEGTEHAFLQGKPIFYDAPCIHYDEVTELPKTATLLCGNKHSAVQGAIIPIENSEVWGVQYHPEFDVTQLRMLFELYKKDMINQGFINTEEDYSFFMKHIRTLEADPDNKTSGWLLGIDQDILDGNIRGLEIKNWLDQLR</sequence>
<dbReference type="InterPro" id="IPR017926">
    <property type="entry name" value="GATASE"/>
</dbReference>
<dbReference type="eggNOG" id="COG0518">
    <property type="taxonomic scope" value="Bacteria"/>
</dbReference>
<dbReference type="SUPFAM" id="SSF52317">
    <property type="entry name" value="Class I glutamine amidotransferase-like"/>
    <property type="match status" value="1"/>
</dbReference>
<dbReference type="PROSITE" id="PS51273">
    <property type="entry name" value="GATASE_TYPE_1"/>
    <property type="match status" value="1"/>
</dbReference>
<dbReference type="RefSeq" id="WP_007619190.1">
    <property type="nucleotide sequence ID" value="NZ_BAEO01000027.1"/>
</dbReference>
<organism evidence="2 3">
    <name type="scientific">Paraglaciecola arctica BSs20135</name>
    <dbReference type="NCBI Taxonomy" id="493475"/>
    <lineage>
        <taxon>Bacteria</taxon>
        <taxon>Pseudomonadati</taxon>
        <taxon>Pseudomonadota</taxon>
        <taxon>Gammaproteobacteria</taxon>
        <taxon>Alteromonadales</taxon>
        <taxon>Alteromonadaceae</taxon>
        <taxon>Paraglaciecola</taxon>
    </lineage>
</organism>
<dbReference type="STRING" id="493475.GARC_1933"/>
<dbReference type="OrthoDB" id="9813383at2"/>
<dbReference type="CDD" id="cd01741">
    <property type="entry name" value="GATase1_1"/>
    <property type="match status" value="1"/>
</dbReference>